<dbReference type="InParanoid" id="A0A0Q9WF16"/>
<accession>A0A0Q9WF16</accession>
<proteinExistence type="predicted"/>
<dbReference type="EMBL" id="CH940650">
    <property type="protein sequence ID" value="KRF83161.1"/>
    <property type="molecule type" value="Genomic_DNA"/>
</dbReference>
<evidence type="ECO:0000313" key="2">
    <source>
        <dbReference type="Proteomes" id="UP000008792"/>
    </source>
</evidence>
<evidence type="ECO:0000313" key="1">
    <source>
        <dbReference type="EMBL" id="KRF83161.1"/>
    </source>
</evidence>
<organism evidence="1 2">
    <name type="scientific">Drosophila virilis</name>
    <name type="common">Fruit fly</name>
    <dbReference type="NCBI Taxonomy" id="7244"/>
    <lineage>
        <taxon>Eukaryota</taxon>
        <taxon>Metazoa</taxon>
        <taxon>Ecdysozoa</taxon>
        <taxon>Arthropoda</taxon>
        <taxon>Hexapoda</taxon>
        <taxon>Insecta</taxon>
        <taxon>Pterygota</taxon>
        <taxon>Neoptera</taxon>
        <taxon>Endopterygota</taxon>
        <taxon>Diptera</taxon>
        <taxon>Brachycera</taxon>
        <taxon>Muscomorpha</taxon>
        <taxon>Ephydroidea</taxon>
        <taxon>Drosophilidae</taxon>
        <taxon>Drosophila</taxon>
    </lineage>
</organism>
<sequence length="67" mass="7590">MNTCGICGTDIHIKRLIFLTGYHEDLVNLCYKLPAPVTMEEGVSGSKFWVQHQLEWLRYWATASGCG</sequence>
<keyword evidence="2" id="KW-1185">Reference proteome</keyword>
<reference evidence="1 2" key="1">
    <citation type="journal article" date="2007" name="Nature">
        <title>Evolution of genes and genomes on the Drosophila phylogeny.</title>
        <authorList>
            <consortium name="Drosophila 12 Genomes Consortium"/>
            <person name="Clark A.G."/>
            <person name="Eisen M.B."/>
            <person name="Smith D.R."/>
            <person name="Bergman C.M."/>
            <person name="Oliver B."/>
            <person name="Markow T.A."/>
            <person name="Kaufman T.C."/>
            <person name="Kellis M."/>
            <person name="Gelbart W."/>
            <person name="Iyer V.N."/>
            <person name="Pollard D.A."/>
            <person name="Sackton T.B."/>
            <person name="Larracuente A.M."/>
            <person name="Singh N.D."/>
            <person name="Abad J.P."/>
            <person name="Abt D.N."/>
            <person name="Adryan B."/>
            <person name="Aguade M."/>
            <person name="Akashi H."/>
            <person name="Anderson W.W."/>
            <person name="Aquadro C.F."/>
            <person name="Ardell D.H."/>
            <person name="Arguello R."/>
            <person name="Artieri C.G."/>
            <person name="Barbash D.A."/>
            <person name="Barker D."/>
            <person name="Barsanti P."/>
            <person name="Batterham P."/>
            <person name="Batzoglou S."/>
            <person name="Begun D."/>
            <person name="Bhutkar A."/>
            <person name="Blanco E."/>
            <person name="Bosak S.A."/>
            <person name="Bradley R.K."/>
            <person name="Brand A.D."/>
            <person name="Brent M.R."/>
            <person name="Brooks A.N."/>
            <person name="Brown R.H."/>
            <person name="Butlin R.K."/>
            <person name="Caggese C."/>
            <person name="Calvi B.R."/>
            <person name="Bernardo de Carvalho A."/>
            <person name="Caspi A."/>
            <person name="Castrezana S."/>
            <person name="Celniker S.E."/>
            <person name="Chang J.L."/>
            <person name="Chapple C."/>
            <person name="Chatterji S."/>
            <person name="Chinwalla A."/>
            <person name="Civetta A."/>
            <person name="Clifton S.W."/>
            <person name="Comeron J.M."/>
            <person name="Costello J.C."/>
            <person name="Coyne J.A."/>
            <person name="Daub J."/>
            <person name="David R.G."/>
            <person name="Delcher A.L."/>
            <person name="Delehaunty K."/>
            <person name="Do C.B."/>
            <person name="Ebling H."/>
            <person name="Edwards K."/>
            <person name="Eickbush T."/>
            <person name="Evans J.D."/>
            <person name="Filipski A."/>
            <person name="Findeiss S."/>
            <person name="Freyhult E."/>
            <person name="Fulton L."/>
            <person name="Fulton R."/>
            <person name="Garcia A.C."/>
            <person name="Gardiner A."/>
            <person name="Garfield D.A."/>
            <person name="Garvin B.E."/>
            <person name="Gibson G."/>
            <person name="Gilbert D."/>
            <person name="Gnerre S."/>
            <person name="Godfrey J."/>
            <person name="Good R."/>
            <person name="Gotea V."/>
            <person name="Gravely B."/>
            <person name="Greenberg A.J."/>
            <person name="Griffiths-Jones S."/>
            <person name="Gross S."/>
            <person name="Guigo R."/>
            <person name="Gustafson E.A."/>
            <person name="Haerty W."/>
            <person name="Hahn M.W."/>
            <person name="Halligan D.L."/>
            <person name="Halpern A.L."/>
            <person name="Halter G.M."/>
            <person name="Han M.V."/>
            <person name="Heger A."/>
            <person name="Hillier L."/>
            <person name="Hinrichs A.S."/>
            <person name="Holmes I."/>
            <person name="Hoskins R.A."/>
            <person name="Hubisz M.J."/>
            <person name="Hultmark D."/>
            <person name="Huntley M.A."/>
            <person name="Jaffe D.B."/>
            <person name="Jagadeeshan S."/>
            <person name="Jeck W.R."/>
            <person name="Johnson J."/>
            <person name="Jones C.D."/>
            <person name="Jordan W.C."/>
            <person name="Karpen G.H."/>
            <person name="Kataoka E."/>
            <person name="Keightley P.D."/>
            <person name="Kheradpour P."/>
            <person name="Kirkness E.F."/>
            <person name="Koerich L.B."/>
            <person name="Kristiansen K."/>
            <person name="Kudrna D."/>
            <person name="Kulathinal R.J."/>
            <person name="Kumar S."/>
            <person name="Kwok R."/>
            <person name="Lander E."/>
            <person name="Langley C.H."/>
            <person name="Lapoint R."/>
            <person name="Lazzaro B.P."/>
            <person name="Lee S.J."/>
            <person name="Levesque L."/>
            <person name="Li R."/>
            <person name="Lin C.F."/>
            <person name="Lin M.F."/>
            <person name="Lindblad-Toh K."/>
            <person name="Llopart A."/>
            <person name="Long M."/>
            <person name="Low L."/>
            <person name="Lozovsky E."/>
            <person name="Lu J."/>
            <person name="Luo M."/>
            <person name="Machado C.A."/>
            <person name="Makalowski W."/>
            <person name="Marzo M."/>
            <person name="Matsuda M."/>
            <person name="Matzkin L."/>
            <person name="McAllister B."/>
            <person name="McBride C.S."/>
            <person name="McKernan B."/>
            <person name="McKernan K."/>
            <person name="Mendez-Lago M."/>
            <person name="Minx P."/>
            <person name="Mollenhauer M.U."/>
            <person name="Montooth K."/>
            <person name="Mount S.M."/>
            <person name="Mu X."/>
            <person name="Myers E."/>
            <person name="Negre B."/>
            <person name="Newfeld S."/>
            <person name="Nielsen R."/>
            <person name="Noor M.A."/>
            <person name="O'Grady P."/>
            <person name="Pachter L."/>
            <person name="Papaceit M."/>
            <person name="Parisi M.J."/>
            <person name="Parisi M."/>
            <person name="Parts L."/>
            <person name="Pedersen J.S."/>
            <person name="Pesole G."/>
            <person name="Phillippy A.M."/>
            <person name="Ponting C.P."/>
            <person name="Pop M."/>
            <person name="Porcelli D."/>
            <person name="Powell J.R."/>
            <person name="Prohaska S."/>
            <person name="Pruitt K."/>
            <person name="Puig M."/>
            <person name="Quesneville H."/>
            <person name="Ram K.R."/>
            <person name="Rand D."/>
            <person name="Rasmussen M.D."/>
            <person name="Reed L.K."/>
            <person name="Reenan R."/>
            <person name="Reily A."/>
            <person name="Remington K.A."/>
            <person name="Rieger T.T."/>
            <person name="Ritchie M.G."/>
            <person name="Robin C."/>
            <person name="Rogers Y.H."/>
            <person name="Rohde C."/>
            <person name="Rozas J."/>
            <person name="Rubenfield M.J."/>
            <person name="Ruiz A."/>
            <person name="Russo S."/>
            <person name="Salzberg S.L."/>
            <person name="Sanchez-Gracia A."/>
            <person name="Saranga D.J."/>
            <person name="Sato H."/>
            <person name="Schaeffer S.W."/>
            <person name="Schatz M.C."/>
            <person name="Schlenke T."/>
            <person name="Schwartz R."/>
            <person name="Segarra C."/>
            <person name="Singh R.S."/>
            <person name="Sirot L."/>
            <person name="Sirota M."/>
            <person name="Sisneros N.B."/>
            <person name="Smith C.D."/>
            <person name="Smith T.F."/>
            <person name="Spieth J."/>
            <person name="Stage D.E."/>
            <person name="Stark A."/>
            <person name="Stephan W."/>
            <person name="Strausberg R.L."/>
            <person name="Strempel S."/>
            <person name="Sturgill D."/>
            <person name="Sutton G."/>
            <person name="Sutton G.G."/>
            <person name="Tao W."/>
            <person name="Teichmann S."/>
            <person name="Tobari Y.N."/>
            <person name="Tomimura Y."/>
            <person name="Tsolas J.M."/>
            <person name="Valente V.L."/>
            <person name="Venter E."/>
            <person name="Venter J.C."/>
            <person name="Vicario S."/>
            <person name="Vieira F.G."/>
            <person name="Vilella A.J."/>
            <person name="Villasante A."/>
            <person name="Walenz B."/>
            <person name="Wang J."/>
            <person name="Wasserman M."/>
            <person name="Watts T."/>
            <person name="Wilson D."/>
            <person name="Wilson R.K."/>
            <person name="Wing R.A."/>
            <person name="Wolfner M.F."/>
            <person name="Wong A."/>
            <person name="Wong G.K."/>
            <person name="Wu C.I."/>
            <person name="Wu G."/>
            <person name="Yamamoto D."/>
            <person name="Yang H.P."/>
            <person name="Yang S.P."/>
            <person name="Yorke J.A."/>
            <person name="Yoshida K."/>
            <person name="Zdobnov E."/>
            <person name="Zhang P."/>
            <person name="Zhang Y."/>
            <person name="Zimin A.V."/>
            <person name="Baldwin J."/>
            <person name="Abdouelleil A."/>
            <person name="Abdulkadir J."/>
            <person name="Abebe A."/>
            <person name="Abera B."/>
            <person name="Abreu J."/>
            <person name="Acer S.C."/>
            <person name="Aftuck L."/>
            <person name="Alexander A."/>
            <person name="An P."/>
            <person name="Anderson E."/>
            <person name="Anderson S."/>
            <person name="Arachi H."/>
            <person name="Azer M."/>
            <person name="Bachantsang P."/>
            <person name="Barry A."/>
            <person name="Bayul T."/>
            <person name="Berlin A."/>
            <person name="Bessette D."/>
            <person name="Bloom T."/>
            <person name="Blye J."/>
            <person name="Boguslavskiy L."/>
            <person name="Bonnet C."/>
            <person name="Boukhgalter B."/>
            <person name="Bourzgui I."/>
            <person name="Brown A."/>
            <person name="Cahill P."/>
            <person name="Channer S."/>
            <person name="Cheshatsang Y."/>
            <person name="Chuda L."/>
            <person name="Citroen M."/>
            <person name="Collymore A."/>
            <person name="Cooke P."/>
            <person name="Costello M."/>
            <person name="D'Aco K."/>
            <person name="Daza R."/>
            <person name="De Haan G."/>
            <person name="DeGray S."/>
            <person name="DeMaso C."/>
            <person name="Dhargay N."/>
            <person name="Dooley K."/>
            <person name="Dooley E."/>
            <person name="Doricent M."/>
            <person name="Dorje P."/>
            <person name="Dorjee K."/>
            <person name="Dupes A."/>
            <person name="Elong R."/>
            <person name="Falk J."/>
            <person name="Farina A."/>
            <person name="Faro S."/>
            <person name="Ferguson D."/>
            <person name="Fisher S."/>
            <person name="Foley C.D."/>
            <person name="Franke A."/>
            <person name="Friedrich D."/>
            <person name="Gadbois L."/>
            <person name="Gearin G."/>
            <person name="Gearin C.R."/>
            <person name="Giannoukos G."/>
            <person name="Goode T."/>
            <person name="Graham J."/>
            <person name="Grandbois E."/>
            <person name="Grewal S."/>
            <person name="Gyaltsen K."/>
            <person name="Hafez N."/>
            <person name="Hagos B."/>
            <person name="Hall J."/>
            <person name="Henson C."/>
            <person name="Hollinger A."/>
            <person name="Honan T."/>
            <person name="Huard M.D."/>
            <person name="Hughes L."/>
            <person name="Hurhula B."/>
            <person name="Husby M.E."/>
            <person name="Kamat A."/>
            <person name="Kanga B."/>
            <person name="Kashin S."/>
            <person name="Khazanovich D."/>
            <person name="Kisner P."/>
            <person name="Lance K."/>
            <person name="Lara M."/>
            <person name="Lee W."/>
            <person name="Lennon N."/>
            <person name="Letendre F."/>
            <person name="LeVine R."/>
            <person name="Lipovsky A."/>
            <person name="Liu X."/>
            <person name="Liu J."/>
            <person name="Liu S."/>
            <person name="Lokyitsang T."/>
            <person name="Lokyitsang Y."/>
            <person name="Lubonja R."/>
            <person name="Lui A."/>
            <person name="MacDonald P."/>
            <person name="Magnisalis V."/>
            <person name="Maru K."/>
            <person name="Matthews C."/>
            <person name="McCusker W."/>
            <person name="McDonough S."/>
            <person name="Mehta T."/>
            <person name="Meldrim J."/>
            <person name="Meneus L."/>
            <person name="Mihai O."/>
            <person name="Mihalev A."/>
            <person name="Mihova T."/>
            <person name="Mittelman R."/>
            <person name="Mlenga V."/>
            <person name="Montmayeur A."/>
            <person name="Mulrain L."/>
            <person name="Navidi A."/>
            <person name="Naylor J."/>
            <person name="Negash T."/>
            <person name="Nguyen T."/>
            <person name="Nguyen N."/>
            <person name="Nicol R."/>
            <person name="Norbu C."/>
            <person name="Norbu N."/>
            <person name="Novod N."/>
            <person name="O'Neill B."/>
            <person name="Osman S."/>
            <person name="Markiewicz E."/>
            <person name="Oyono O.L."/>
            <person name="Patti C."/>
            <person name="Phunkhang P."/>
            <person name="Pierre F."/>
            <person name="Priest M."/>
            <person name="Raghuraman S."/>
            <person name="Rege F."/>
            <person name="Reyes R."/>
            <person name="Rise C."/>
            <person name="Rogov P."/>
            <person name="Ross K."/>
            <person name="Ryan E."/>
            <person name="Settipalli S."/>
            <person name="Shea T."/>
            <person name="Sherpa N."/>
            <person name="Shi L."/>
            <person name="Shih D."/>
            <person name="Sparrow T."/>
            <person name="Spaulding J."/>
            <person name="Stalker J."/>
            <person name="Stange-Thomann N."/>
            <person name="Stavropoulos S."/>
            <person name="Stone C."/>
            <person name="Strader C."/>
            <person name="Tesfaye S."/>
            <person name="Thomson T."/>
            <person name="Thoulutsang Y."/>
            <person name="Thoulutsang D."/>
            <person name="Topham K."/>
            <person name="Topping I."/>
            <person name="Tsamla T."/>
            <person name="Vassiliev H."/>
            <person name="Vo A."/>
            <person name="Wangchuk T."/>
            <person name="Wangdi T."/>
            <person name="Weiand M."/>
            <person name="Wilkinson J."/>
            <person name="Wilson A."/>
            <person name="Yadav S."/>
            <person name="Young G."/>
            <person name="Yu Q."/>
            <person name="Zembek L."/>
            <person name="Zhong D."/>
            <person name="Zimmer A."/>
            <person name="Zwirko Z."/>
            <person name="Jaffe D.B."/>
            <person name="Alvarez P."/>
            <person name="Brockman W."/>
            <person name="Butler J."/>
            <person name="Chin C."/>
            <person name="Gnerre S."/>
            <person name="Grabherr M."/>
            <person name="Kleber M."/>
            <person name="Mauceli E."/>
            <person name="MacCallum I."/>
        </authorList>
    </citation>
    <scope>NUCLEOTIDE SEQUENCE [LARGE SCALE GENOMIC DNA]</scope>
    <source>
        <strain evidence="2">Tucson 15010-1051.87</strain>
    </source>
</reference>
<dbReference type="Proteomes" id="UP000008792">
    <property type="component" value="Unassembled WGS sequence"/>
</dbReference>
<name>A0A0Q9WF16_DROVI</name>
<dbReference type="AlphaFoldDB" id="A0A0Q9WF16"/>
<protein>
    <submittedName>
        <fullName evidence="1">Uncharacterized protein, isoform A</fullName>
    </submittedName>
</protein>
<gene>
    <name evidence="1" type="primary">Dvir\GJ25680</name>
    <name evidence="1" type="ORF">Dvir_GJ25680</name>
</gene>